<comment type="similarity">
    <text evidence="5">Belongs to the BI1 family.</text>
</comment>
<dbReference type="Proteomes" id="UP001200034">
    <property type="component" value="Unassembled WGS sequence"/>
</dbReference>
<feature type="transmembrane region" description="Helical" evidence="5">
    <location>
        <begin position="107"/>
        <end position="126"/>
    </location>
</feature>
<feature type="transmembrane region" description="Helical" evidence="5">
    <location>
        <begin position="199"/>
        <end position="223"/>
    </location>
</feature>
<evidence type="ECO:0000256" key="4">
    <source>
        <dbReference type="ARBA" id="ARBA00023136"/>
    </source>
</evidence>
<evidence type="ECO:0000313" key="6">
    <source>
        <dbReference type="EMBL" id="KAH8388357.1"/>
    </source>
</evidence>
<feature type="transmembrane region" description="Helical" evidence="5">
    <location>
        <begin position="138"/>
        <end position="156"/>
    </location>
</feature>
<evidence type="ECO:0000256" key="1">
    <source>
        <dbReference type="ARBA" id="ARBA00004141"/>
    </source>
</evidence>
<accession>A0AAD4PSZ1</accession>
<proteinExistence type="inferred from homology"/>
<keyword evidence="3 5" id="KW-1133">Transmembrane helix</keyword>
<dbReference type="CDD" id="cd10428">
    <property type="entry name" value="LFG_like"/>
    <property type="match status" value="1"/>
</dbReference>
<evidence type="ECO:0000313" key="7">
    <source>
        <dbReference type="Proteomes" id="UP001200034"/>
    </source>
</evidence>
<dbReference type="PANTHER" id="PTHR23291">
    <property type="entry name" value="BAX INHIBITOR-RELATED"/>
    <property type="match status" value="1"/>
</dbReference>
<feature type="transmembrane region" description="Helical" evidence="5">
    <location>
        <begin position="82"/>
        <end position="101"/>
    </location>
</feature>
<dbReference type="EMBL" id="JAJJHW010000014">
    <property type="protein sequence ID" value="KAH8388357.1"/>
    <property type="molecule type" value="Genomic_DNA"/>
</dbReference>
<name>A0AAD4PSZ1_9MUSC</name>
<sequence>KNLSFDNQSIRRGFIRKVYLILMSQLVVTFGAVAIFAFSPAVKSFANRNTWLFWLAVFVMLVTLLSMICLEDVRRKTPTNFIFLGVFTFAQSFLVGVSTSHYAGKEVLLAIGITAVICLSLTLFAMQTRCDFTMMGGILVSCLVALFIFGLFSIFFGGNLSSLIYSTLGALLFSFYLIYDTQLMMGGNHKYAISPEEYIFATLSLYLDVLNIFMDVLNILGFADE</sequence>
<gene>
    <name evidence="6" type="ORF">KR093_005106</name>
</gene>
<reference evidence="6" key="1">
    <citation type="journal article" date="2021" name="Mol. Ecol. Resour.">
        <title>Phylogenomic analyses of the genus Drosophila reveals genomic signals of climate adaptation.</title>
        <authorList>
            <person name="Li F."/>
            <person name="Rane R.V."/>
            <person name="Luria V."/>
            <person name="Xiong Z."/>
            <person name="Chen J."/>
            <person name="Li Z."/>
            <person name="Catullo R.A."/>
            <person name="Griffin P.C."/>
            <person name="Schiffer M."/>
            <person name="Pearce S."/>
            <person name="Lee S.F."/>
            <person name="McElroy K."/>
            <person name="Stocker A."/>
            <person name="Shirriffs J."/>
            <person name="Cockerell F."/>
            <person name="Coppin C."/>
            <person name="Sgro C.M."/>
            <person name="Karger A."/>
            <person name="Cain J.W."/>
            <person name="Weber J.A."/>
            <person name="Santpere G."/>
            <person name="Kirschner M.W."/>
            <person name="Hoffmann A.A."/>
            <person name="Oakeshott J.G."/>
            <person name="Zhang G."/>
        </authorList>
    </citation>
    <scope>NUCLEOTIDE SEQUENCE</scope>
    <source>
        <strain evidence="6">BGI-SZ-2011g</strain>
    </source>
</reference>
<dbReference type="Pfam" id="PF01027">
    <property type="entry name" value="Bax1-I"/>
    <property type="match status" value="1"/>
</dbReference>
<keyword evidence="7" id="KW-1185">Reference proteome</keyword>
<feature type="transmembrane region" description="Helical" evidence="5">
    <location>
        <begin position="18"/>
        <end position="39"/>
    </location>
</feature>
<evidence type="ECO:0008006" key="8">
    <source>
        <dbReference type="Google" id="ProtNLM"/>
    </source>
</evidence>
<feature type="non-terminal residue" evidence="6">
    <location>
        <position position="1"/>
    </location>
</feature>
<evidence type="ECO:0000256" key="2">
    <source>
        <dbReference type="ARBA" id="ARBA00022692"/>
    </source>
</evidence>
<feature type="transmembrane region" description="Helical" evidence="5">
    <location>
        <begin position="162"/>
        <end position="179"/>
    </location>
</feature>
<dbReference type="InterPro" id="IPR006214">
    <property type="entry name" value="Bax_inhibitor_1-related"/>
</dbReference>
<comment type="caution">
    <text evidence="6">The sequence shown here is derived from an EMBL/GenBank/DDBJ whole genome shotgun (WGS) entry which is preliminary data.</text>
</comment>
<evidence type="ECO:0000256" key="5">
    <source>
        <dbReference type="RuleBase" id="RU004379"/>
    </source>
</evidence>
<comment type="subcellular location">
    <subcellularLocation>
        <location evidence="1">Membrane</location>
        <topology evidence="1">Multi-pass membrane protein</topology>
    </subcellularLocation>
</comment>
<dbReference type="GO" id="GO:0016020">
    <property type="term" value="C:membrane"/>
    <property type="evidence" value="ECO:0007669"/>
    <property type="project" value="UniProtKB-SubCell"/>
</dbReference>
<protein>
    <recommendedName>
        <fullName evidence="8">Nmda receptor glutamate-binding chain</fullName>
    </recommendedName>
</protein>
<keyword evidence="2 5" id="KW-0812">Transmembrane</keyword>
<keyword evidence="4 5" id="KW-0472">Membrane</keyword>
<evidence type="ECO:0000256" key="3">
    <source>
        <dbReference type="ARBA" id="ARBA00022989"/>
    </source>
</evidence>
<organism evidence="6 7">
    <name type="scientific">Drosophila rubida</name>
    <dbReference type="NCBI Taxonomy" id="30044"/>
    <lineage>
        <taxon>Eukaryota</taxon>
        <taxon>Metazoa</taxon>
        <taxon>Ecdysozoa</taxon>
        <taxon>Arthropoda</taxon>
        <taxon>Hexapoda</taxon>
        <taxon>Insecta</taxon>
        <taxon>Pterygota</taxon>
        <taxon>Neoptera</taxon>
        <taxon>Endopterygota</taxon>
        <taxon>Diptera</taxon>
        <taxon>Brachycera</taxon>
        <taxon>Muscomorpha</taxon>
        <taxon>Ephydroidea</taxon>
        <taxon>Drosophilidae</taxon>
        <taxon>Drosophila</taxon>
    </lineage>
</organism>
<dbReference type="PANTHER" id="PTHR23291:SF47">
    <property type="entry name" value="TRANSMEMBRANE BAX INHIBITOR MOTIF CONTAINING 7"/>
    <property type="match status" value="1"/>
</dbReference>
<dbReference type="AlphaFoldDB" id="A0AAD4PSZ1"/>
<feature type="transmembrane region" description="Helical" evidence="5">
    <location>
        <begin position="51"/>
        <end position="70"/>
    </location>
</feature>